<dbReference type="Gene3D" id="3.30.420.10">
    <property type="entry name" value="Ribonuclease H-like superfamily/Ribonuclease H"/>
    <property type="match status" value="1"/>
</dbReference>
<dbReference type="AlphaFoldDB" id="A0A4Y2BVL7"/>
<dbReference type="GO" id="GO:0003676">
    <property type="term" value="F:nucleic acid binding"/>
    <property type="evidence" value="ECO:0007669"/>
    <property type="project" value="InterPro"/>
</dbReference>
<reference evidence="1 2" key="1">
    <citation type="journal article" date="2019" name="Sci. Rep.">
        <title>Orb-weaving spider Araneus ventricosus genome elucidates the spidroin gene catalogue.</title>
        <authorList>
            <person name="Kono N."/>
            <person name="Nakamura H."/>
            <person name="Ohtoshi R."/>
            <person name="Moran D.A.P."/>
            <person name="Shinohara A."/>
            <person name="Yoshida Y."/>
            <person name="Fujiwara M."/>
            <person name="Mori M."/>
            <person name="Tomita M."/>
            <person name="Arakawa K."/>
        </authorList>
    </citation>
    <scope>NUCLEOTIDE SEQUENCE [LARGE SCALE GENOMIC DNA]</scope>
</reference>
<sequence>MRTQLSSLYNEVKHETHHIVKEDEKSRGENTFAGYSLRARRRLLGPKLQVYRRRDDKKFQDLDSHLDYFPENLGAVSEEQGERFHQDTKEMERRYQVKWNVSMIAHYCWMLQRDNPCKVHKRKSDKRTFEGTIQSGGASMMVWEVCSWRDMGPLIRLETTLTGDKYLSILLFLNWPPKSPELNIIEDIQDALLHGVEKRSPPPRTRMDLLTALQD</sequence>
<comment type="caution">
    <text evidence="1">The sequence shown here is derived from an EMBL/GenBank/DDBJ whole genome shotgun (WGS) entry which is preliminary data.</text>
</comment>
<dbReference type="InterPro" id="IPR036397">
    <property type="entry name" value="RNaseH_sf"/>
</dbReference>
<protein>
    <submittedName>
        <fullName evidence="1">Uncharacterized protein</fullName>
    </submittedName>
</protein>
<accession>A0A4Y2BVL7</accession>
<evidence type="ECO:0000313" key="2">
    <source>
        <dbReference type="Proteomes" id="UP000499080"/>
    </source>
</evidence>
<gene>
    <name evidence="1" type="ORF">AVEN_54111_1</name>
</gene>
<organism evidence="1 2">
    <name type="scientific">Araneus ventricosus</name>
    <name type="common">Orbweaver spider</name>
    <name type="synonym">Epeira ventricosa</name>
    <dbReference type="NCBI Taxonomy" id="182803"/>
    <lineage>
        <taxon>Eukaryota</taxon>
        <taxon>Metazoa</taxon>
        <taxon>Ecdysozoa</taxon>
        <taxon>Arthropoda</taxon>
        <taxon>Chelicerata</taxon>
        <taxon>Arachnida</taxon>
        <taxon>Araneae</taxon>
        <taxon>Araneomorphae</taxon>
        <taxon>Entelegynae</taxon>
        <taxon>Araneoidea</taxon>
        <taxon>Araneidae</taxon>
        <taxon>Araneus</taxon>
    </lineage>
</organism>
<evidence type="ECO:0000313" key="1">
    <source>
        <dbReference type="EMBL" id="GBL95505.1"/>
    </source>
</evidence>
<keyword evidence="2" id="KW-1185">Reference proteome</keyword>
<dbReference type="Proteomes" id="UP000499080">
    <property type="component" value="Unassembled WGS sequence"/>
</dbReference>
<dbReference type="PANTHER" id="PTHR46114:SF1">
    <property type="entry name" value="ZAD DOMAIN-CONTAINING PROTEIN"/>
    <property type="match status" value="1"/>
</dbReference>
<dbReference type="PANTHER" id="PTHR46114">
    <property type="entry name" value="APPLE DOMAIN-CONTAINING PROTEIN"/>
    <property type="match status" value="1"/>
</dbReference>
<dbReference type="OrthoDB" id="8063408at2759"/>
<proteinExistence type="predicted"/>
<dbReference type="EMBL" id="BGPR01000112">
    <property type="protein sequence ID" value="GBL95505.1"/>
    <property type="molecule type" value="Genomic_DNA"/>
</dbReference>
<name>A0A4Y2BVL7_ARAVE</name>